<reference evidence="2 3" key="1">
    <citation type="journal article" date="2019" name="Emerg. Microbes Infect.">
        <title>Comprehensive subspecies identification of 175 nontuberculous mycobacteria species based on 7547 genomic profiles.</title>
        <authorList>
            <person name="Matsumoto Y."/>
            <person name="Kinjo T."/>
            <person name="Motooka D."/>
            <person name="Nabeya D."/>
            <person name="Jung N."/>
            <person name="Uechi K."/>
            <person name="Horii T."/>
            <person name="Iida T."/>
            <person name="Fujita J."/>
            <person name="Nakamura S."/>
        </authorList>
    </citation>
    <scope>NUCLEOTIDE SEQUENCE [LARGE SCALE GENOMIC DNA]</scope>
    <source>
        <strain evidence="2 3">JCM 12687</strain>
        <plasmid evidence="2">pJCM12687</plasmid>
    </source>
</reference>
<evidence type="ECO:0000256" key="1">
    <source>
        <dbReference type="SAM" id="Phobius"/>
    </source>
</evidence>
<keyword evidence="1" id="KW-0472">Membrane</keyword>
<evidence type="ECO:0000313" key="2">
    <source>
        <dbReference type="EMBL" id="BBZ15265.1"/>
    </source>
</evidence>
<feature type="transmembrane region" description="Helical" evidence="1">
    <location>
        <begin position="36"/>
        <end position="60"/>
    </location>
</feature>
<proteinExistence type="predicted"/>
<protein>
    <submittedName>
        <fullName evidence="2">Uncharacterized protein</fullName>
    </submittedName>
</protein>
<organism evidence="2 3">
    <name type="scientific">Mycobacterium branderi</name>
    <dbReference type="NCBI Taxonomy" id="43348"/>
    <lineage>
        <taxon>Bacteria</taxon>
        <taxon>Bacillati</taxon>
        <taxon>Actinomycetota</taxon>
        <taxon>Actinomycetes</taxon>
        <taxon>Mycobacteriales</taxon>
        <taxon>Mycobacteriaceae</taxon>
        <taxon>Mycobacterium</taxon>
    </lineage>
</organism>
<gene>
    <name evidence="2" type="ORF">MBRA_54600</name>
</gene>
<sequence>MYTSGGPGGYGWGPPPGYGWAPPPGVDPRQRRRRRWYWVLGVSAASVVVLLMVGVVVFGIQPGFLPRIAGVHLPPVNYAGRPGVPGQVLLPPLRSQPVRGWRVDVKSMLPADAVVSSIEYFGNVAEKAYFTIEAIERADLPTRTWVLGVDVSSGATVFAPVEIGGDYADCYVNGPHRVVCLTKIGDIDSGADLGDVWVIDADAGKVIAHGPTDLRPNKGEPPHFEVTQAGDYAIASQYDVGTYGIGDQGQRSWFVAGQGTGLYLFPKKDFPGDPPSNLAMTSKGHRPPSVFSVADGTVVAEAIDGWVKLFMGGYVVNRKEDPELFEFYDQRGAKAGQYRTPGHAIATASDVGELPVLTFNLNRRDETQLVFDHRGAPMAVVQTRLTGHAARFLGPYLYARTTGDPDSPDAVWDKFDLKTGSRVSSCHGLPLDDTTFVGSDGTIVIGRFYHSAGSDPLIAVDTNTCDVVWQIPHSPPMWTIGKTLVQASPDNAEITSLVPPAR</sequence>
<accession>A0ABM7KW00</accession>
<keyword evidence="2" id="KW-0614">Plasmid</keyword>
<name>A0ABM7KW00_9MYCO</name>
<evidence type="ECO:0000313" key="3">
    <source>
        <dbReference type="Proteomes" id="UP000467379"/>
    </source>
</evidence>
<dbReference type="EMBL" id="AP022607">
    <property type="protein sequence ID" value="BBZ15265.1"/>
    <property type="molecule type" value="Genomic_DNA"/>
</dbReference>
<geneLocation type="plasmid" evidence="2 3">
    <name>pJCM12687</name>
</geneLocation>
<keyword evidence="3" id="KW-1185">Reference proteome</keyword>
<dbReference type="Proteomes" id="UP000467379">
    <property type="component" value="Plasmid pJCM12687"/>
</dbReference>
<keyword evidence="1" id="KW-0812">Transmembrane</keyword>
<keyword evidence="1" id="KW-1133">Transmembrane helix</keyword>
<dbReference type="RefSeq" id="WP_139799687.1">
    <property type="nucleotide sequence ID" value="NZ_AP022607.1"/>
</dbReference>